<proteinExistence type="predicted"/>
<dbReference type="RefSeq" id="WP_149765960.1">
    <property type="nucleotide sequence ID" value="NZ_FTMK01000014.1"/>
</dbReference>
<keyword evidence="1" id="KW-0449">Lipoprotein</keyword>
<dbReference type="Pfam" id="PF11102">
    <property type="entry name" value="YjbF"/>
    <property type="match status" value="1"/>
</dbReference>
<dbReference type="OrthoDB" id="6237231at2"/>
<dbReference type="InterPro" id="IPR023373">
    <property type="entry name" value="YmcC_sf"/>
</dbReference>
<evidence type="ECO:0000313" key="2">
    <source>
        <dbReference type="Proteomes" id="UP000323956"/>
    </source>
</evidence>
<protein>
    <submittedName>
        <fullName evidence="1">Group 4 capsule polysaccharide lipoprotein gfcB, YjbF</fullName>
    </submittedName>
</protein>
<gene>
    <name evidence="1" type="ORF">SAMN05421641_11446</name>
</gene>
<dbReference type="PROSITE" id="PS51257">
    <property type="entry name" value="PROKAR_LIPOPROTEIN"/>
    <property type="match status" value="1"/>
</dbReference>
<dbReference type="Proteomes" id="UP000323956">
    <property type="component" value="Unassembled WGS sequence"/>
</dbReference>
<reference evidence="1 2" key="1">
    <citation type="submission" date="2017-01" db="EMBL/GenBank/DDBJ databases">
        <authorList>
            <person name="Varghese N."/>
            <person name="Submissions S."/>
        </authorList>
    </citation>
    <scope>NUCLEOTIDE SEQUENCE [LARGE SCALE GENOMIC DNA]</scope>
    <source>
        <strain evidence="1 2">ATCC 700171</strain>
    </source>
</reference>
<organism evidence="1 2">
    <name type="scientific">Paracoccus thiocyanatus</name>
    <dbReference type="NCBI Taxonomy" id="34006"/>
    <lineage>
        <taxon>Bacteria</taxon>
        <taxon>Pseudomonadati</taxon>
        <taxon>Pseudomonadota</taxon>
        <taxon>Alphaproteobacteria</taxon>
        <taxon>Rhodobacterales</taxon>
        <taxon>Paracoccaceae</taxon>
        <taxon>Paracoccus</taxon>
    </lineage>
</organism>
<dbReference type="AlphaFoldDB" id="A0A1N6VMS1"/>
<dbReference type="SUPFAM" id="SSF159270">
    <property type="entry name" value="YmcC-like"/>
    <property type="match status" value="1"/>
</dbReference>
<dbReference type="InterPro" id="IPR021308">
    <property type="entry name" value="GfcB"/>
</dbReference>
<name>A0A1N6VMS1_9RHOB</name>
<sequence length="222" mass="23221">MTTTRIHRAALSTLLIAGLAACGNQDGGQDANPLLIAARTAAGGVSAMRGDKAAQAQAPARTPEQMAAEALRVNPAPLVMVGFESLGRTQVMAMTGQNGAMRTYMAPSKEALILRDGMVVGTRGLGHDLSVAEPGTEALIRAGRSGTARRVMRYYSGDGLERPLSFDCTVGPGPKPGVVLESCEGHGARFQNSFMPQGGHLPVSRQWAGPKLGYVTIQVLRP</sequence>
<dbReference type="Gene3D" id="2.40.360.10">
    <property type="entry name" value="YmcC-like"/>
    <property type="match status" value="1"/>
</dbReference>
<evidence type="ECO:0000313" key="1">
    <source>
        <dbReference type="EMBL" id="SIQ79140.1"/>
    </source>
</evidence>
<accession>A0A1N6VMS1</accession>
<dbReference type="EMBL" id="FTMK01000014">
    <property type="protein sequence ID" value="SIQ79140.1"/>
    <property type="molecule type" value="Genomic_DNA"/>
</dbReference>